<accession>A0A553NFT3</accession>
<dbReference type="UniPathway" id="UPA00378"/>
<evidence type="ECO:0000313" key="5">
    <source>
        <dbReference type="Proteomes" id="UP000318571"/>
    </source>
</evidence>
<organism evidence="4 5">
    <name type="scientific">Tigriopus californicus</name>
    <name type="common">Marine copepod</name>
    <dbReference type="NCBI Taxonomy" id="6832"/>
    <lineage>
        <taxon>Eukaryota</taxon>
        <taxon>Metazoa</taxon>
        <taxon>Ecdysozoa</taxon>
        <taxon>Arthropoda</taxon>
        <taxon>Crustacea</taxon>
        <taxon>Multicrustacea</taxon>
        <taxon>Hexanauplia</taxon>
        <taxon>Copepoda</taxon>
        <taxon>Harpacticoida</taxon>
        <taxon>Harpacticidae</taxon>
        <taxon>Tigriopus</taxon>
    </lineage>
</organism>
<dbReference type="GO" id="GO:0005975">
    <property type="term" value="P:carbohydrate metabolic process"/>
    <property type="evidence" value="ECO:0007669"/>
    <property type="project" value="InterPro"/>
</dbReference>
<keyword evidence="3" id="KW-0325">Glycoprotein</keyword>
<sequence length="405" mass="45716">MAGASRSLVIVIFVSFLAFTILHFNHNESFSRLPQLVSDNFDTLTIQSNQSLSPNATSMVFVYLLNSIQSLNNSLSEIQTHLVSQRRFFNINVTENEKNGCPSHKFIMTTGDAGGLGNRMSEYATLLALSAITGFTPVIGKGHRKTLTDVFPLIPFEGTNISRSCMNAAKSLNPRLLTETNAFIATKPVDHVHNIRLHQYSNGVFYYNKIRGLLKEHFRFKPEVDTVAEGFLVNASLLLKPDMMDPVWVGIHVRRTNYKHHLNVTQNGTLVTFEYFERAIKRLEESLSDSYRNFEPTNMVFVVASDDNEWCKTQFGTIANKTVIFTKQAFTHNLGFDRKYLDMAIMSKCNHSIFDYGTFGFWGAYLAGGHTILAHNIGTGMNPEVENVRQAELPNWHFIEAHGKS</sequence>
<dbReference type="CDD" id="cd11301">
    <property type="entry name" value="Fut1_Fut2_like"/>
    <property type="match status" value="1"/>
</dbReference>
<protein>
    <recommendedName>
        <fullName evidence="3">L-Fucosyltransferase</fullName>
        <ecNumber evidence="3">2.4.1.-</ecNumber>
    </recommendedName>
</protein>
<evidence type="ECO:0000256" key="3">
    <source>
        <dbReference type="RuleBase" id="RU363129"/>
    </source>
</evidence>
<dbReference type="Proteomes" id="UP000318571">
    <property type="component" value="Chromosome 10"/>
</dbReference>
<dbReference type="STRING" id="6832.A0A553NFT3"/>
<comment type="subcellular location">
    <subcellularLocation>
        <location evidence="3">Golgi apparatus</location>
        <location evidence="3">Golgi stack membrane</location>
        <topology evidence="3">Single-pass type II membrane protein</topology>
    </subcellularLocation>
</comment>
<keyword evidence="2 3" id="KW-0808">Transferase</keyword>
<dbReference type="GO" id="GO:0008107">
    <property type="term" value="F:galactoside 2-alpha-L-fucosyltransferase activity"/>
    <property type="evidence" value="ECO:0007669"/>
    <property type="project" value="InterPro"/>
</dbReference>
<comment type="similarity">
    <text evidence="3">Belongs to the glycosyltransferase 11 family.</text>
</comment>
<dbReference type="AlphaFoldDB" id="A0A553NFT3"/>
<feature type="transmembrane region" description="Helical" evidence="3">
    <location>
        <begin position="7"/>
        <end position="24"/>
    </location>
</feature>
<dbReference type="GO" id="GO:0032580">
    <property type="term" value="C:Golgi cisterna membrane"/>
    <property type="evidence" value="ECO:0007669"/>
    <property type="project" value="UniProtKB-SubCell"/>
</dbReference>
<dbReference type="InterPro" id="IPR002516">
    <property type="entry name" value="Glyco_trans_11"/>
</dbReference>
<dbReference type="PANTHER" id="PTHR11927">
    <property type="entry name" value="GALACTOSIDE 2-L-FUCOSYLTRANSFERASE"/>
    <property type="match status" value="1"/>
</dbReference>
<comment type="pathway">
    <text evidence="3">Protein modification; protein glycosylation.</text>
</comment>
<keyword evidence="3" id="KW-0472">Membrane</keyword>
<evidence type="ECO:0000313" key="4">
    <source>
        <dbReference type="EMBL" id="TRY64306.1"/>
    </source>
</evidence>
<keyword evidence="3" id="KW-0735">Signal-anchor</keyword>
<gene>
    <name evidence="4" type="ORF">TCAL_14369</name>
</gene>
<keyword evidence="3" id="KW-1133">Transmembrane helix</keyword>
<keyword evidence="5" id="KW-1185">Reference proteome</keyword>
<comment type="caution">
    <text evidence="4">The sequence shown here is derived from an EMBL/GenBank/DDBJ whole genome shotgun (WGS) entry which is preliminary data.</text>
</comment>
<dbReference type="EC" id="2.4.1.-" evidence="3"/>
<reference evidence="4 5" key="1">
    <citation type="journal article" date="2018" name="Nat. Ecol. Evol.">
        <title>Genomic signatures of mitonuclear coevolution across populations of Tigriopus californicus.</title>
        <authorList>
            <person name="Barreto F.S."/>
            <person name="Watson E.T."/>
            <person name="Lima T.G."/>
            <person name="Willett C.S."/>
            <person name="Edmands S."/>
            <person name="Li W."/>
            <person name="Burton R.S."/>
        </authorList>
    </citation>
    <scope>NUCLEOTIDE SEQUENCE [LARGE SCALE GENOMIC DNA]</scope>
    <source>
        <strain evidence="4 5">San Diego</strain>
    </source>
</reference>
<dbReference type="OrthoDB" id="3226at2759"/>
<keyword evidence="3" id="KW-0812">Transmembrane</keyword>
<proteinExistence type="inferred from homology"/>
<evidence type="ECO:0000256" key="2">
    <source>
        <dbReference type="ARBA" id="ARBA00022679"/>
    </source>
</evidence>
<dbReference type="Pfam" id="PF01531">
    <property type="entry name" value="Glyco_transf_11"/>
    <property type="match status" value="1"/>
</dbReference>
<keyword evidence="1 3" id="KW-0328">Glycosyltransferase</keyword>
<keyword evidence="3" id="KW-0333">Golgi apparatus</keyword>
<dbReference type="EMBL" id="VCGU01000458">
    <property type="protein sequence ID" value="TRY64306.1"/>
    <property type="molecule type" value="Genomic_DNA"/>
</dbReference>
<dbReference type="Gene3D" id="3.40.50.11350">
    <property type="match status" value="1"/>
</dbReference>
<dbReference type="PANTHER" id="PTHR11927:SF9">
    <property type="entry name" value="L-FUCOSYLTRANSFERASE"/>
    <property type="match status" value="1"/>
</dbReference>
<name>A0A553NFT3_TIGCA</name>
<evidence type="ECO:0000256" key="1">
    <source>
        <dbReference type="ARBA" id="ARBA00022676"/>
    </source>
</evidence>